<dbReference type="GeneTree" id="ENSGT01150000286973"/>
<reference evidence="2" key="1">
    <citation type="submission" date="2025-08" db="UniProtKB">
        <authorList>
            <consortium name="Ensembl"/>
        </authorList>
    </citation>
    <scope>IDENTIFICATION</scope>
</reference>
<sequence>MRGLTCSSSTGKLWTSLQLRGVRWLIILRFVAPTYRKCQNGTHVLRCSGPDWYEFGEFCYKPFEDKKTWADAQDTCRSLGAELVSIRSMVEQSWLESYLYFATSDMWTGLNDLLVSGMYVWSDHHMVTFTYWAPGEPNNHHGFNDDCVKMLHQVR</sequence>
<evidence type="ECO:0000313" key="2">
    <source>
        <dbReference type="Ensembl" id="ENSHCOP00000016632.1"/>
    </source>
</evidence>
<dbReference type="PANTHER" id="PTHR22803">
    <property type="entry name" value="MANNOSE, PHOSPHOLIPASE, LECTIN RECEPTOR RELATED"/>
    <property type="match status" value="1"/>
</dbReference>
<dbReference type="CDD" id="cd00037">
    <property type="entry name" value="CLECT"/>
    <property type="match status" value="1"/>
</dbReference>
<dbReference type="Pfam" id="PF00059">
    <property type="entry name" value="Lectin_C"/>
    <property type="match status" value="1"/>
</dbReference>
<dbReference type="AlphaFoldDB" id="A0A3Q2YSV6"/>
<dbReference type="OMA" id="TINRDCT"/>
<dbReference type="InterPro" id="IPR001304">
    <property type="entry name" value="C-type_lectin-like"/>
</dbReference>
<proteinExistence type="predicted"/>
<dbReference type="InterPro" id="IPR050111">
    <property type="entry name" value="C-type_lectin/snaclec_domain"/>
</dbReference>
<dbReference type="Ensembl" id="ENSHCOT00000028562.1">
    <property type="protein sequence ID" value="ENSHCOP00000016632.1"/>
    <property type="gene ID" value="ENSHCOG00000020382.1"/>
</dbReference>
<dbReference type="InterPro" id="IPR016187">
    <property type="entry name" value="CTDL_fold"/>
</dbReference>
<dbReference type="InterPro" id="IPR016186">
    <property type="entry name" value="C-type_lectin-like/link_sf"/>
</dbReference>
<keyword evidence="3" id="KW-1185">Reference proteome</keyword>
<reference evidence="2" key="2">
    <citation type="submission" date="2025-09" db="UniProtKB">
        <authorList>
            <consortium name="Ensembl"/>
        </authorList>
    </citation>
    <scope>IDENTIFICATION</scope>
</reference>
<evidence type="ECO:0000313" key="3">
    <source>
        <dbReference type="Proteomes" id="UP000264820"/>
    </source>
</evidence>
<evidence type="ECO:0000259" key="1">
    <source>
        <dbReference type="PROSITE" id="PS50041"/>
    </source>
</evidence>
<dbReference type="SUPFAM" id="SSF56436">
    <property type="entry name" value="C-type lectin-like"/>
    <property type="match status" value="1"/>
</dbReference>
<name>A0A3Q2YSV6_HIPCM</name>
<accession>A0A3Q2YSV6</accession>
<protein>
    <recommendedName>
        <fullName evidence="1">C-type lectin domain-containing protein</fullName>
    </recommendedName>
</protein>
<dbReference type="SMART" id="SM00034">
    <property type="entry name" value="CLECT"/>
    <property type="match status" value="1"/>
</dbReference>
<dbReference type="PROSITE" id="PS50041">
    <property type="entry name" value="C_TYPE_LECTIN_2"/>
    <property type="match status" value="1"/>
</dbReference>
<organism evidence="2 3">
    <name type="scientific">Hippocampus comes</name>
    <name type="common">Tiger tail seahorse</name>
    <dbReference type="NCBI Taxonomy" id="109280"/>
    <lineage>
        <taxon>Eukaryota</taxon>
        <taxon>Metazoa</taxon>
        <taxon>Chordata</taxon>
        <taxon>Craniata</taxon>
        <taxon>Vertebrata</taxon>
        <taxon>Euteleostomi</taxon>
        <taxon>Actinopterygii</taxon>
        <taxon>Neopterygii</taxon>
        <taxon>Teleostei</taxon>
        <taxon>Neoteleostei</taxon>
        <taxon>Acanthomorphata</taxon>
        <taxon>Syngnathiaria</taxon>
        <taxon>Syngnathiformes</taxon>
        <taxon>Syngnathoidei</taxon>
        <taxon>Syngnathidae</taxon>
        <taxon>Hippocampus</taxon>
    </lineage>
</organism>
<dbReference type="STRING" id="109280.ENSHCOP00000016632"/>
<dbReference type="Gene3D" id="3.10.100.10">
    <property type="entry name" value="Mannose-Binding Protein A, subunit A"/>
    <property type="match status" value="1"/>
</dbReference>
<feature type="domain" description="C-type lectin" evidence="1">
    <location>
        <begin position="55"/>
        <end position="150"/>
    </location>
</feature>
<dbReference type="Proteomes" id="UP000264820">
    <property type="component" value="Unplaced"/>
</dbReference>